<dbReference type="Proteomes" id="UP001060215">
    <property type="component" value="Chromosome 12"/>
</dbReference>
<evidence type="ECO:0000313" key="2">
    <source>
        <dbReference type="Proteomes" id="UP001060215"/>
    </source>
</evidence>
<protein>
    <submittedName>
        <fullName evidence="1">Uncharacterized protein</fullName>
    </submittedName>
</protein>
<name>A0ACC0FXV8_9ERIC</name>
<keyword evidence="2" id="KW-1185">Reference proteome</keyword>
<reference evidence="1 2" key="1">
    <citation type="journal article" date="2022" name="Plant J.">
        <title>Chromosome-level genome of Camellia lanceoleosa provides a valuable resource for understanding genome evolution and self-incompatibility.</title>
        <authorList>
            <person name="Gong W."/>
            <person name="Xiao S."/>
            <person name="Wang L."/>
            <person name="Liao Z."/>
            <person name="Chang Y."/>
            <person name="Mo W."/>
            <person name="Hu G."/>
            <person name="Li W."/>
            <person name="Zhao G."/>
            <person name="Zhu H."/>
            <person name="Hu X."/>
            <person name="Ji K."/>
            <person name="Xiang X."/>
            <person name="Song Q."/>
            <person name="Yuan D."/>
            <person name="Jin S."/>
            <person name="Zhang L."/>
        </authorList>
    </citation>
    <scope>NUCLEOTIDE SEQUENCE [LARGE SCALE GENOMIC DNA]</scope>
    <source>
        <strain evidence="1">SQ_2022a</strain>
    </source>
</reference>
<gene>
    <name evidence="1" type="ORF">LOK49_LG11G01408</name>
</gene>
<sequence length="228" mass="26000">MANLVDHFLKTRVSLSLSHILHGRLLCNGNRASIALWVLTARDDNPCRHRRLEKLYFLTASRVLFSNPPHISKFWTFPVVQLFLTCIPSLAIYVMGKYASYEFKRMKAVAELKKKEERKHHVIEFRVIEKREVMGSDSEFSNLKSRVDALEAAMQEIESELRKMPSVTKTKDEEEHKKRLQLSDVGSNTKNATGNNPTRLKLEEPALNSVIEPAKQKPEVNASNGGIS</sequence>
<evidence type="ECO:0000313" key="1">
    <source>
        <dbReference type="EMBL" id="KAI7993519.1"/>
    </source>
</evidence>
<dbReference type="EMBL" id="CM045769">
    <property type="protein sequence ID" value="KAI7993519.1"/>
    <property type="molecule type" value="Genomic_DNA"/>
</dbReference>
<accession>A0ACC0FXV8</accession>
<comment type="caution">
    <text evidence="1">The sequence shown here is derived from an EMBL/GenBank/DDBJ whole genome shotgun (WGS) entry which is preliminary data.</text>
</comment>
<proteinExistence type="predicted"/>
<organism evidence="1 2">
    <name type="scientific">Camellia lanceoleosa</name>
    <dbReference type="NCBI Taxonomy" id="1840588"/>
    <lineage>
        <taxon>Eukaryota</taxon>
        <taxon>Viridiplantae</taxon>
        <taxon>Streptophyta</taxon>
        <taxon>Embryophyta</taxon>
        <taxon>Tracheophyta</taxon>
        <taxon>Spermatophyta</taxon>
        <taxon>Magnoliopsida</taxon>
        <taxon>eudicotyledons</taxon>
        <taxon>Gunneridae</taxon>
        <taxon>Pentapetalae</taxon>
        <taxon>asterids</taxon>
        <taxon>Ericales</taxon>
        <taxon>Theaceae</taxon>
        <taxon>Camellia</taxon>
    </lineage>
</organism>